<dbReference type="AlphaFoldDB" id="A0A8J3N5S9"/>
<dbReference type="EMBL" id="BNJK01000001">
    <property type="protein sequence ID" value="GHO96700.1"/>
    <property type="molecule type" value="Genomic_DNA"/>
</dbReference>
<name>A0A8J3N5S9_9CHLR</name>
<keyword evidence="2" id="KW-1185">Reference proteome</keyword>
<evidence type="ECO:0000313" key="2">
    <source>
        <dbReference type="Proteomes" id="UP000597444"/>
    </source>
</evidence>
<dbReference type="RefSeq" id="WP_220207306.1">
    <property type="nucleotide sequence ID" value="NZ_BNJK01000001.1"/>
</dbReference>
<sequence>MRCEKLLHLLNIDGWENGKASVARSTLSAHIHMCPLCQEKVAQLAEALAMQADLTCDLCSRRLPAYYEAMRPEYPLVELSEVEIMEVSDHLSGCSSCRDVYDELVLLSELEERDEMTEP</sequence>
<proteinExistence type="predicted"/>
<evidence type="ECO:0008006" key="3">
    <source>
        <dbReference type="Google" id="ProtNLM"/>
    </source>
</evidence>
<evidence type="ECO:0000313" key="1">
    <source>
        <dbReference type="EMBL" id="GHO96700.1"/>
    </source>
</evidence>
<comment type="caution">
    <text evidence="1">The sequence shown here is derived from an EMBL/GenBank/DDBJ whole genome shotgun (WGS) entry which is preliminary data.</text>
</comment>
<reference evidence="1" key="1">
    <citation type="submission" date="2020-10" db="EMBL/GenBank/DDBJ databases">
        <title>Taxonomic study of unclassified bacteria belonging to the class Ktedonobacteria.</title>
        <authorList>
            <person name="Yabe S."/>
            <person name="Wang C.M."/>
            <person name="Zheng Y."/>
            <person name="Sakai Y."/>
            <person name="Cavaletti L."/>
            <person name="Monciardini P."/>
            <person name="Donadio S."/>
        </authorList>
    </citation>
    <scope>NUCLEOTIDE SEQUENCE</scope>
    <source>
        <strain evidence="1">ID150040</strain>
    </source>
</reference>
<organism evidence="1 2">
    <name type="scientific">Reticulibacter mediterranei</name>
    <dbReference type="NCBI Taxonomy" id="2778369"/>
    <lineage>
        <taxon>Bacteria</taxon>
        <taxon>Bacillati</taxon>
        <taxon>Chloroflexota</taxon>
        <taxon>Ktedonobacteria</taxon>
        <taxon>Ktedonobacterales</taxon>
        <taxon>Reticulibacteraceae</taxon>
        <taxon>Reticulibacter</taxon>
    </lineage>
</organism>
<gene>
    <name evidence="1" type="ORF">KSF_067480</name>
</gene>
<dbReference type="Proteomes" id="UP000597444">
    <property type="component" value="Unassembled WGS sequence"/>
</dbReference>
<protein>
    <recommendedName>
        <fullName evidence="3">Zinc-finger domain-containing protein</fullName>
    </recommendedName>
</protein>
<accession>A0A8J3N5S9</accession>